<dbReference type="EMBL" id="CP073809">
    <property type="protein sequence ID" value="UTH12751.1"/>
    <property type="molecule type" value="Genomic_DNA"/>
</dbReference>
<dbReference type="EMBL" id="SCWC02000002">
    <property type="protein sequence ID" value="KAA1040306.1"/>
    <property type="molecule type" value="Genomic_DNA"/>
</dbReference>
<feature type="region of interest" description="Disordered" evidence="3">
    <location>
        <begin position="1"/>
        <end position="32"/>
    </location>
</feature>
<feature type="compositionally biased region" description="Basic and acidic residues" evidence="3">
    <location>
        <begin position="1"/>
        <end position="11"/>
    </location>
</feature>
<evidence type="ECO:0000313" key="4">
    <source>
        <dbReference type="EMBL" id="KAA1040306.1"/>
    </source>
</evidence>
<dbReference type="OrthoDB" id="390105at2"/>
<evidence type="ECO:0000313" key="5">
    <source>
        <dbReference type="EMBL" id="UTH12751.1"/>
    </source>
</evidence>
<dbReference type="Proteomes" id="UP000295735">
    <property type="component" value="Unassembled WGS sequence"/>
</dbReference>
<dbReference type="GO" id="GO:0005737">
    <property type="term" value="C:cytoplasm"/>
    <property type="evidence" value="ECO:0007669"/>
    <property type="project" value="UniProtKB-SubCell"/>
</dbReference>
<evidence type="ECO:0000256" key="1">
    <source>
        <dbReference type="ARBA" id="ARBA00022490"/>
    </source>
</evidence>
<keyword evidence="6" id="KW-1185">Reference proteome</keyword>
<dbReference type="Gene3D" id="1.10.287.540">
    <property type="entry name" value="Helix hairpin bin"/>
    <property type="match status" value="1"/>
</dbReference>
<name>A0A9Q9BND3_9STAP</name>
<dbReference type="HAMAP" id="MF_01103">
    <property type="entry name" value="UPF0291"/>
    <property type="match status" value="1"/>
</dbReference>
<dbReference type="RefSeq" id="WP_149458769.1">
    <property type="nucleotide sequence ID" value="NZ_CP073809.1"/>
</dbReference>
<dbReference type="KEGG" id="mequ:KFV11_05535"/>
<reference evidence="4 6" key="1">
    <citation type="submission" date="2019-09" db="EMBL/GenBank/DDBJ databases">
        <authorList>
            <person name="Mazhar S."/>
            <person name="Altermann E."/>
            <person name="Hill C."/>
            <person name="Mcauliffe O."/>
        </authorList>
    </citation>
    <scope>NUCLEOTIDE SEQUENCE [LARGE SCALE GENOMIC DNA]</scope>
    <source>
        <strain evidence="4 6">ATCC 51831</strain>
    </source>
</reference>
<comment type="subcellular location">
    <subcellularLocation>
        <location evidence="2">Cytoplasm</location>
    </subcellularLocation>
</comment>
<accession>A0A9Q9BND3</accession>
<reference evidence="5" key="2">
    <citation type="submission" date="2021-04" db="EMBL/GenBank/DDBJ databases">
        <title>Complete Genome Sequences of Macrococcus spp. from dog and cattle.</title>
        <authorList>
            <person name="Schwendener S."/>
            <person name="Perreten V."/>
        </authorList>
    </citation>
    <scope>NUCLEOTIDE SEQUENCE</scope>
    <source>
        <strain evidence="5">Epi0143-OL</strain>
    </source>
</reference>
<feature type="compositionally biased region" description="Basic and acidic residues" evidence="3">
    <location>
        <begin position="63"/>
        <end position="78"/>
    </location>
</feature>
<evidence type="ECO:0000313" key="7">
    <source>
        <dbReference type="Proteomes" id="UP001057381"/>
    </source>
</evidence>
<dbReference type="AlphaFoldDB" id="A0A9Q9BND3"/>
<dbReference type="InterPro" id="IPR009242">
    <property type="entry name" value="DUF896"/>
</dbReference>
<dbReference type="Pfam" id="PF05979">
    <property type="entry name" value="DUF896"/>
    <property type="match status" value="1"/>
</dbReference>
<evidence type="ECO:0000313" key="6">
    <source>
        <dbReference type="Proteomes" id="UP000295735"/>
    </source>
</evidence>
<dbReference type="PANTHER" id="PTHR37300:SF1">
    <property type="entry name" value="UPF0291 PROTEIN YNZC"/>
    <property type="match status" value="1"/>
</dbReference>
<gene>
    <name evidence="4" type="ORF">ERX35_004755</name>
    <name evidence="5" type="ORF">KFV11_05535</name>
</gene>
<protein>
    <recommendedName>
        <fullName evidence="2">UPF0291 protein ERX35_004755</fullName>
    </recommendedName>
</protein>
<dbReference type="Proteomes" id="UP001057381">
    <property type="component" value="Chromosome"/>
</dbReference>
<evidence type="ECO:0000256" key="3">
    <source>
        <dbReference type="SAM" id="MobiDB-lite"/>
    </source>
</evidence>
<keyword evidence="1 2" id="KW-0963">Cytoplasm</keyword>
<feature type="region of interest" description="Disordered" evidence="3">
    <location>
        <begin position="57"/>
        <end position="78"/>
    </location>
</feature>
<organism evidence="5 7">
    <name type="scientific">Macrococcus equipercicus</name>
    <dbReference type="NCBI Taxonomy" id="69967"/>
    <lineage>
        <taxon>Bacteria</taxon>
        <taxon>Bacillati</taxon>
        <taxon>Bacillota</taxon>
        <taxon>Bacilli</taxon>
        <taxon>Bacillales</taxon>
        <taxon>Staphylococcaceae</taxon>
        <taxon>Macrococcus</taxon>
    </lineage>
</organism>
<proteinExistence type="inferred from homology"/>
<dbReference type="SUPFAM" id="SSF158221">
    <property type="entry name" value="YnzC-like"/>
    <property type="match status" value="1"/>
</dbReference>
<comment type="similarity">
    <text evidence="2">Belongs to the UPF0291 family.</text>
</comment>
<evidence type="ECO:0000256" key="2">
    <source>
        <dbReference type="HAMAP-Rule" id="MF_01103"/>
    </source>
</evidence>
<dbReference type="PANTHER" id="PTHR37300">
    <property type="entry name" value="UPF0291 PROTEIN CBO2609/CLC_2481"/>
    <property type="match status" value="1"/>
</dbReference>
<sequence>MLEQHKMDRINHLAKKKKAEGLTEEEGREQSSLRAEYLNSFRDSFKKTIENTKIIDQEGTDVTPEKIKDIQRQNNLRD</sequence>